<dbReference type="EMBL" id="FO117623">
    <property type="protein sequence ID" value="CCG04774.1"/>
    <property type="molecule type" value="Genomic_DNA"/>
</dbReference>
<proteinExistence type="predicted"/>
<name>H6RJ29_BLASD</name>
<dbReference type="HOGENOM" id="CLU_1776070_0_0_11"/>
<reference evidence="1 2" key="1">
    <citation type="journal article" date="2012" name="J. Bacteriol.">
        <title>Genome Sequence of Blastococcus saxobsidens DD2, a Stone-Inhabiting Bacterium.</title>
        <authorList>
            <person name="Chouaia B."/>
            <person name="Crotti E."/>
            <person name="Brusetti L."/>
            <person name="Daffonchio D."/>
            <person name="Essoussi I."/>
            <person name="Nouioui I."/>
            <person name="Sbissi I."/>
            <person name="Ghodhbane-Gtari F."/>
            <person name="Gtari M."/>
            <person name="Vacherie B."/>
            <person name="Barbe V."/>
            <person name="Medigue C."/>
            <person name="Gury J."/>
            <person name="Pujic P."/>
            <person name="Normand P."/>
        </authorList>
    </citation>
    <scope>NUCLEOTIDE SEQUENCE [LARGE SCALE GENOMIC DNA]</scope>
    <source>
        <strain evidence="1 2">DD2</strain>
    </source>
</reference>
<dbReference type="Proteomes" id="UP000007517">
    <property type="component" value="Chromosome"/>
</dbReference>
<gene>
    <name evidence="1" type="ordered locus">BLASA_3945</name>
</gene>
<organism evidence="1 2">
    <name type="scientific">Blastococcus saxobsidens (strain DD2)</name>
    <dbReference type="NCBI Taxonomy" id="1146883"/>
    <lineage>
        <taxon>Bacteria</taxon>
        <taxon>Bacillati</taxon>
        <taxon>Actinomycetota</taxon>
        <taxon>Actinomycetes</taxon>
        <taxon>Geodermatophilales</taxon>
        <taxon>Geodermatophilaceae</taxon>
        <taxon>Blastococcus</taxon>
    </lineage>
</organism>
<dbReference type="eggNOG" id="ENOG5033DGZ">
    <property type="taxonomic scope" value="Bacteria"/>
</dbReference>
<accession>H6RJ29</accession>
<protein>
    <submittedName>
        <fullName evidence="1">Uncharacterized protein</fullName>
    </submittedName>
</protein>
<sequence length="133" mass="14625">MIRLVTFVDVDDAADARQISVSARHEAVLEDGRQVLLLDDRGWSESGPPNIWAMTSVEDIVGTTRTVVGPDEPFGERSHEDMEADHWAQLTGVLRQQGIVADALDLKRLPHDVVLSERLRALVGHDPGDAVQP</sequence>
<dbReference type="KEGG" id="bsd:BLASA_3945"/>
<dbReference type="OrthoDB" id="3215654at2"/>
<keyword evidence="2" id="KW-1185">Reference proteome</keyword>
<reference evidence="2" key="2">
    <citation type="submission" date="2012-02" db="EMBL/GenBank/DDBJ databases">
        <title>Complete genome sequence of Blastococcus saxobsidens strain DD2.</title>
        <authorList>
            <person name="Genoscope."/>
        </authorList>
    </citation>
    <scope>NUCLEOTIDE SEQUENCE [LARGE SCALE GENOMIC DNA]</scope>
    <source>
        <strain evidence="2">DD2</strain>
    </source>
</reference>
<evidence type="ECO:0000313" key="1">
    <source>
        <dbReference type="EMBL" id="CCG04774.1"/>
    </source>
</evidence>
<dbReference type="AlphaFoldDB" id="H6RJ29"/>
<evidence type="ECO:0000313" key="2">
    <source>
        <dbReference type="Proteomes" id="UP000007517"/>
    </source>
</evidence>